<proteinExistence type="predicted"/>
<sequence>MKSIRSTLVLAAGLALASPAFAYQRADYYGPRYDWATVVDVDPIIERSRYPVSREVCYDEPVTRYHSGHVSRRDTTGPTILGAVVGGALGNQVGKGDGRKAATIAGAVIGGSIGHESARRRGDYHETRGYYTQDYETRCRRQTNYRANREVVGYRVTYRYHGDIYHTTMDHHPGNRLRVRVNGSVVPAE</sequence>
<feature type="chain" id="PRO_5045425847" evidence="3">
    <location>
        <begin position="23"/>
        <end position="189"/>
    </location>
</feature>
<feature type="signal peptide" evidence="3">
    <location>
        <begin position="1"/>
        <end position="22"/>
    </location>
</feature>
<dbReference type="PANTHER" id="PTHR35603">
    <property type="match status" value="1"/>
</dbReference>
<keyword evidence="6" id="KW-1185">Reference proteome</keyword>
<dbReference type="PANTHER" id="PTHR35603:SF2">
    <property type="entry name" value="OUTER MEMBRANE LIPOPROTEIN"/>
    <property type="match status" value="1"/>
</dbReference>
<reference evidence="5" key="1">
    <citation type="submission" date="2022-09" db="EMBL/GenBank/DDBJ databases">
        <title>Tahibacter sp. nov., isolated from a fresh water.</title>
        <authorList>
            <person name="Baek J.H."/>
            <person name="Lee J.K."/>
            <person name="Kim J.M."/>
            <person name="Jeon C.O."/>
        </authorList>
    </citation>
    <scope>NUCLEOTIDE SEQUENCE</scope>
    <source>
        <strain evidence="5">W38</strain>
    </source>
</reference>
<organism evidence="5 6">
    <name type="scientific">Tahibacter amnicola</name>
    <dbReference type="NCBI Taxonomy" id="2976241"/>
    <lineage>
        <taxon>Bacteria</taxon>
        <taxon>Pseudomonadati</taxon>
        <taxon>Pseudomonadota</taxon>
        <taxon>Gammaproteobacteria</taxon>
        <taxon>Lysobacterales</taxon>
        <taxon>Rhodanobacteraceae</taxon>
        <taxon>Tahibacter</taxon>
    </lineage>
</organism>
<name>A0ABY6BDI1_9GAMM</name>
<comment type="subcellular location">
    <subcellularLocation>
        <location evidence="1">Membrane</location>
    </subcellularLocation>
</comment>
<evidence type="ECO:0000313" key="5">
    <source>
        <dbReference type="EMBL" id="UXI67288.1"/>
    </source>
</evidence>
<dbReference type="InterPro" id="IPR051407">
    <property type="entry name" value="Bact_OM_lipoprot/Surf_antigen"/>
</dbReference>
<evidence type="ECO:0000256" key="3">
    <source>
        <dbReference type="SAM" id="SignalP"/>
    </source>
</evidence>
<evidence type="ECO:0000256" key="1">
    <source>
        <dbReference type="ARBA" id="ARBA00004370"/>
    </source>
</evidence>
<accession>A0ABY6BDI1</accession>
<dbReference type="RefSeq" id="WP_261694265.1">
    <property type="nucleotide sequence ID" value="NZ_CP104694.1"/>
</dbReference>
<gene>
    <name evidence="5" type="ORF">N4264_21500</name>
</gene>
<dbReference type="InterPro" id="IPR008816">
    <property type="entry name" value="Gly_zipper_2TM_dom"/>
</dbReference>
<evidence type="ECO:0000256" key="2">
    <source>
        <dbReference type="ARBA" id="ARBA00023136"/>
    </source>
</evidence>
<keyword evidence="3" id="KW-0732">Signal</keyword>
<protein>
    <submittedName>
        <fullName evidence="5">Glycine zipper 2TM domain-containing protein</fullName>
    </submittedName>
</protein>
<feature type="domain" description="Glycine zipper 2TM" evidence="4">
    <location>
        <begin position="78"/>
        <end position="116"/>
    </location>
</feature>
<dbReference type="EMBL" id="CP104694">
    <property type="protein sequence ID" value="UXI67288.1"/>
    <property type="molecule type" value="Genomic_DNA"/>
</dbReference>
<dbReference type="Proteomes" id="UP001064632">
    <property type="component" value="Chromosome"/>
</dbReference>
<keyword evidence="2" id="KW-0472">Membrane</keyword>
<evidence type="ECO:0000259" key="4">
    <source>
        <dbReference type="Pfam" id="PF05433"/>
    </source>
</evidence>
<dbReference type="Pfam" id="PF05433">
    <property type="entry name" value="Rick_17kDa_Anti"/>
    <property type="match status" value="1"/>
</dbReference>
<evidence type="ECO:0000313" key="6">
    <source>
        <dbReference type="Proteomes" id="UP001064632"/>
    </source>
</evidence>
<dbReference type="NCBIfam" id="NF008437">
    <property type="entry name" value="PRK11280.1"/>
    <property type="match status" value="1"/>
</dbReference>